<feature type="non-terminal residue" evidence="2">
    <location>
        <position position="1"/>
    </location>
</feature>
<proteinExistence type="predicted"/>
<feature type="non-terminal residue" evidence="2">
    <location>
        <position position="89"/>
    </location>
</feature>
<accession>A0A7L1E0F0</accession>
<evidence type="ECO:0000313" key="2">
    <source>
        <dbReference type="EMBL" id="NXM82514.1"/>
    </source>
</evidence>
<gene>
    <name evidence="2" type="primary">Lrrc14_2</name>
    <name evidence="2" type="ORF">OENOEN_R15146</name>
</gene>
<evidence type="ECO:0000256" key="1">
    <source>
        <dbReference type="SAM" id="MobiDB-lite"/>
    </source>
</evidence>
<name>A0A7L1E0F0_OENON</name>
<protein>
    <submittedName>
        <fullName evidence="2">LRC14 protein</fullName>
    </submittedName>
</protein>
<dbReference type="Proteomes" id="UP000565754">
    <property type="component" value="Unassembled WGS sequence"/>
</dbReference>
<keyword evidence="3" id="KW-1185">Reference proteome</keyword>
<dbReference type="AlphaFoldDB" id="A0A7L1E0F0"/>
<sequence length="89" mass="9875">HPRKDCIKAVIQGVVAKLRQELKEPGRQSSRCRLHVLDMTGVPDIPDKQSFSSSTEALARACVEVSKHQQDFQMHRPKRHKGCSGATAA</sequence>
<dbReference type="EMBL" id="VXBF01003903">
    <property type="protein sequence ID" value="NXM82514.1"/>
    <property type="molecule type" value="Genomic_DNA"/>
</dbReference>
<reference evidence="2 3" key="1">
    <citation type="submission" date="2019-09" db="EMBL/GenBank/DDBJ databases">
        <title>Bird 10,000 Genomes (B10K) Project - Family phase.</title>
        <authorList>
            <person name="Zhang G."/>
        </authorList>
    </citation>
    <scope>NUCLEOTIDE SEQUENCE [LARGE SCALE GENOMIC DNA]</scope>
    <source>
        <strain evidence="2">B10K-DU-001-74</strain>
        <tissue evidence="2">Muscle</tissue>
    </source>
</reference>
<feature type="region of interest" description="Disordered" evidence="1">
    <location>
        <begin position="69"/>
        <end position="89"/>
    </location>
</feature>
<organism evidence="2 3">
    <name type="scientific">Oenanthe oenanthe</name>
    <name type="common">Northern wheatear</name>
    <dbReference type="NCBI Taxonomy" id="279966"/>
    <lineage>
        <taxon>Eukaryota</taxon>
        <taxon>Metazoa</taxon>
        <taxon>Chordata</taxon>
        <taxon>Craniata</taxon>
        <taxon>Vertebrata</taxon>
        <taxon>Euteleostomi</taxon>
        <taxon>Archelosauria</taxon>
        <taxon>Archosauria</taxon>
        <taxon>Dinosauria</taxon>
        <taxon>Saurischia</taxon>
        <taxon>Theropoda</taxon>
        <taxon>Coelurosauria</taxon>
        <taxon>Aves</taxon>
        <taxon>Neognathae</taxon>
        <taxon>Neoaves</taxon>
        <taxon>Telluraves</taxon>
        <taxon>Australaves</taxon>
        <taxon>Passeriformes</taxon>
        <taxon>Muscicapidae</taxon>
        <taxon>Oenanthe</taxon>
    </lineage>
</organism>
<evidence type="ECO:0000313" key="3">
    <source>
        <dbReference type="Proteomes" id="UP000565754"/>
    </source>
</evidence>
<comment type="caution">
    <text evidence="2">The sequence shown here is derived from an EMBL/GenBank/DDBJ whole genome shotgun (WGS) entry which is preliminary data.</text>
</comment>